<dbReference type="Proteomes" id="UP000823775">
    <property type="component" value="Unassembled WGS sequence"/>
</dbReference>
<comment type="caution">
    <text evidence="1">The sequence shown here is derived from an EMBL/GenBank/DDBJ whole genome shotgun (WGS) entry which is preliminary data.</text>
</comment>
<name>A0ABS8SK53_DATST</name>
<sequence length="112" mass="12960">MDSSSVEDTNQQNTSVFFDAKEDHKASEASFVNLSRLLSESEKSELILKTNFLTILFPVDRFSEMGPCSRTFLVKRVHVLQERDYIYAFYRKTCPVERAEVAIHTDSRMLTD</sequence>
<evidence type="ECO:0000313" key="1">
    <source>
        <dbReference type="EMBL" id="MCD7459311.1"/>
    </source>
</evidence>
<dbReference type="PANTHER" id="PTHR47576">
    <property type="entry name" value="BRCT DOMAIN DNA REPAIR PROTEIN-RELATED"/>
    <property type="match status" value="1"/>
</dbReference>
<dbReference type="EMBL" id="JACEIK010000576">
    <property type="protein sequence ID" value="MCD7459311.1"/>
    <property type="molecule type" value="Genomic_DNA"/>
</dbReference>
<protein>
    <submittedName>
        <fullName evidence="1">Uncharacterized protein</fullName>
    </submittedName>
</protein>
<proteinExistence type="predicted"/>
<organism evidence="1 2">
    <name type="scientific">Datura stramonium</name>
    <name type="common">Jimsonweed</name>
    <name type="synonym">Common thornapple</name>
    <dbReference type="NCBI Taxonomy" id="4076"/>
    <lineage>
        <taxon>Eukaryota</taxon>
        <taxon>Viridiplantae</taxon>
        <taxon>Streptophyta</taxon>
        <taxon>Embryophyta</taxon>
        <taxon>Tracheophyta</taxon>
        <taxon>Spermatophyta</taxon>
        <taxon>Magnoliopsida</taxon>
        <taxon>eudicotyledons</taxon>
        <taxon>Gunneridae</taxon>
        <taxon>Pentapetalae</taxon>
        <taxon>asterids</taxon>
        <taxon>lamiids</taxon>
        <taxon>Solanales</taxon>
        <taxon>Solanaceae</taxon>
        <taxon>Solanoideae</taxon>
        <taxon>Datureae</taxon>
        <taxon>Datura</taxon>
    </lineage>
</organism>
<accession>A0ABS8SK53</accession>
<keyword evidence="2" id="KW-1185">Reference proteome</keyword>
<evidence type="ECO:0000313" key="2">
    <source>
        <dbReference type="Proteomes" id="UP000823775"/>
    </source>
</evidence>
<dbReference type="PANTHER" id="PTHR47576:SF2">
    <property type="entry name" value="BRCT DOMAIN DNA REPAIR PROTEIN-RELATED"/>
    <property type="match status" value="1"/>
</dbReference>
<gene>
    <name evidence="1" type="ORF">HAX54_040609</name>
</gene>
<reference evidence="1 2" key="1">
    <citation type="journal article" date="2021" name="BMC Genomics">
        <title>Datura genome reveals duplications of psychoactive alkaloid biosynthetic genes and high mutation rate following tissue culture.</title>
        <authorList>
            <person name="Rajewski A."/>
            <person name="Carter-House D."/>
            <person name="Stajich J."/>
            <person name="Litt A."/>
        </authorList>
    </citation>
    <scope>NUCLEOTIDE SEQUENCE [LARGE SCALE GENOMIC DNA]</scope>
    <source>
        <strain evidence="1">AR-01</strain>
    </source>
</reference>